<keyword evidence="5 6" id="KW-0482">Metalloprotease</keyword>
<feature type="transmembrane region" description="Helical" evidence="7">
    <location>
        <begin position="38"/>
        <end position="63"/>
    </location>
</feature>
<evidence type="ECO:0000313" key="9">
    <source>
        <dbReference type="EMBL" id="NYI71121.1"/>
    </source>
</evidence>
<keyword evidence="3 6" id="KW-0378">Hydrolase</keyword>
<evidence type="ECO:0000256" key="4">
    <source>
        <dbReference type="ARBA" id="ARBA00022833"/>
    </source>
</evidence>
<keyword evidence="7" id="KW-1133">Transmembrane helix</keyword>
<evidence type="ECO:0000259" key="8">
    <source>
        <dbReference type="Pfam" id="PF01435"/>
    </source>
</evidence>
<evidence type="ECO:0000256" key="3">
    <source>
        <dbReference type="ARBA" id="ARBA00022801"/>
    </source>
</evidence>
<evidence type="ECO:0000256" key="7">
    <source>
        <dbReference type="SAM" id="Phobius"/>
    </source>
</evidence>
<evidence type="ECO:0000256" key="6">
    <source>
        <dbReference type="RuleBase" id="RU003983"/>
    </source>
</evidence>
<proteinExistence type="inferred from homology"/>
<protein>
    <submittedName>
        <fullName evidence="9">Zn-dependent protease with chaperone function</fullName>
    </submittedName>
</protein>
<feature type="domain" description="Peptidase M48" evidence="8">
    <location>
        <begin position="127"/>
        <end position="187"/>
    </location>
</feature>
<gene>
    <name evidence="9" type="ORF">GGQ54_001681</name>
</gene>
<dbReference type="PANTHER" id="PTHR34978:SF3">
    <property type="entry name" value="SLR0241 PROTEIN"/>
    <property type="match status" value="1"/>
</dbReference>
<accession>A0A7Z0IL21</accession>
<feature type="transmembrane region" description="Helical" evidence="7">
    <location>
        <begin position="264"/>
        <end position="286"/>
    </location>
</feature>
<dbReference type="GO" id="GO:0004222">
    <property type="term" value="F:metalloendopeptidase activity"/>
    <property type="evidence" value="ECO:0007669"/>
    <property type="project" value="InterPro"/>
</dbReference>
<dbReference type="InterPro" id="IPR052173">
    <property type="entry name" value="Beta-lactam_resp_regulator"/>
</dbReference>
<sequence>MRPEILVGPLLAVLALILVLPGPAWVRHWAFLDRVPRAAIVLWQAGTVAALVAAVGAGVRVGLDLWQHRPAERVWVAAMALAALFAGSVVVRLVWSVVAVARETGHRRARHRAAVDIVARASRERGLRVLAEAAPMAYCLPGLRDARVVLSQGTLDTLAPDEVAAVLAHERAHLRARHDVVLDFFTALHRAFPHAVRSDIALTECRELVEMLADDAARRRVGPESLARALVSMAGSPVPRHALGAGGQVLRRVRRLRHDHAHPVLAAGVYALAAGLVALPAVILAIGS</sequence>
<evidence type="ECO:0000256" key="1">
    <source>
        <dbReference type="ARBA" id="ARBA00022670"/>
    </source>
</evidence>
<dbReference type="GO" id="GO:0006508">
    <property type="term" value="P:proteolysis"/>
    <property type="evidence" value="ECO:0007669"/>
    <property type="project" value="UniProtKB-KW"/>
</dbReference>
<dbReference type="AlphaFoldDB" id="A0A7Z0IL21"/>
<keyword evidence="1 6" id="KW-0645">Protease</keyword>
<evidence type="ECO:0000313" key="10">
    <source>
        <dbReference type="Proteomes" id="UP000527616"/>
    </source>
</evidence>
<dbReference type="Gene3D" id="3.30.2010.10">
    <property type="entry name" value="Metalloproteases ('zincins'), catalytic domain"/>
    <property type="match status" value="1"/>
</dbReference>
<comment type="similarity">
    <text evidence="6">Belongs to the peptidase M48 family.</text>
</comment>
<dbReference type="Proteomes" id="UP000527616">
    <property type="component" value="Unassembled WGS sequence"/>
</dbReference>
<comment type="cofactor">
    <cofactor evidence="6">
        <name>Zn(2+)</name>
        <dbReference type="ChEBI" id="CHEBI:29105"/>
    </cofactor>
    <text evidence="6">Binds 1 zinc ion per subunit.</text>
</comment>
<reference evidence="9 10" key="1">
    <citation type="submission" date="2020-07" db="EMBL/GenBank/DDBJ databases">
        <title>Sequencing the genomes of 1000 actinobacteria strains.</title>
        <authorList>
            <person name="Klenk H.-P."/>
        </authorList>
    </citation>
    <scope>NUCLEOTIDE SEQUENCE [LARGE SCALE GENOMIC DNA]</scope>
    <source>
        <strain evidence="9 10">DSM 103164</strain>
    </source>
</reference>
<organism evidence="9 10">
    <name type="scientific">Naumannella cuiyingiana</name>
    <dbReference type="NCBI Taxonomy" id="1347891"/>
    <lineage>
        <taxon>Bacteria</taxon>
        <taxon>Bacillati</taxon>
        <taxon>Actinomycetota</taxon>
        <taxon>Actinomycetes</taxon>
        <taxon>Propionibacteriales</taxon>
        <taxon>Propionibacteriaceae</taxon>
        <taxon>Naumannella</taxon>
    </lineage>
</organism>
<keyword evidence="7" id="KW-0472">Membrane</keyword>
<keyword evidence="4 6" id="KW-0862">Zinc</keyword>
<keyword evidence="10" id="KW-1185">Reference proteome</keyword>
<evidence type="ECO:0000256" key="5">
    <source>
        <dbReference type="ARBA" id="ARBA00023049"/>
    </source>
</evidence>
<keyword evidence="7" id="KW-0812">Transmembrane</keyword>
<dbReference type="InterPro" id="IPR001915">
    <property type="entry name" value="Peptidase_M48"/>
</dbReference>
<feature type="transmembrane region" description="Helical" evidence="7">
    <location>
        <begin position="6"/>
        <end position="26"/>
    </location>
</feature>
<dbReference type="Pfam" id="PF01435">
    <property type="entry name" value="Peptidase_M48"/>
    <property type="match status" value="1"/>
</dbReference>
<name>A0A7Z0IL21_9ACTN</name>
<keyword evidence="2" id="KW-0479">Metal-binding</keyword>
<dbReference type="CDD" id="cd07326">
    <property type="entry name" value="M56_BlaR1_MecR1_like"/>
    <property type="match status" value="1"/>
</dbReference>
<evidence type="ECO:0000256" key="2">
    <source>
        <dbReference type="ARBA" id="ARBA00022723"/>
    </source>
</evidence>
<comment type="caution">
    <text evidence="9">The sequence shown here is derived from an EMBL/GenBank/DDBJ whole genome shotgun (WGS) entry which is preliminary data.</text>
</comment>
<dbReference type="GO" id="GO:0046872">
    <property type="term" value="F:metal ion binding"/>
    <property type="evidence" value="ECO:0007669"/>
    <property type="project" value="UniProtKB-KW"/>
</dbReference>
<dbReference type="PANTHER" id="PTHR34978">
    <property type="entry name" value="POSSIBLE SENSOR-TRANSDUCER PROTEIN BLAR"/>
    <property type="match status" value="1"/>
</dbReference>
<dbReference type="RefSeq" id="WP_179444988.1">
    <property type="nucleotide sequence ID" value="NZ_JACBZS010000001.1"/>
</dbReference>
<dbReference type="EMBL" id="JACBZS010000001">
    <property type="protein sequence ID" value="NYI71121.1"/>
    <property type="molecule type" value="Genomic_DNA"/>
</dbReference>
<feature type="transmembrane region" description="Helical" evidence="7">
    <location>
        <begin position="75"/>
        <end position="101"/>
    </location>
</feature>